<comment type="similarity">
    <text evidence="6">Belongs to the relA/spoT family.</text>
</comment>
<feature type="domain" description="ACT" evidence="8">
    <location>
        <begin position="671"/>
        <end position="744"/>
    </location>
</feature>
<organism evidence="10 11">
    <name type="scientific">Colwellia echini</name>
    <dbReference type="NCBI Taxonomy" id="1982103"/>
    <lineage>
        <taxon>Bacteria</taxon>
        <taxon>Pseudomonadati</taxon>
        <taxon>Pseudomonadota</taxon>
        <taxon>Gammaproteobacteria</taxon>
        <taxon>Alteromonadales</taxon>
        <taxon>Colwelliaceae</taxon>
        <taxon>Colwellia</taxon>
    </lineage>
</organism>
<dbReference type="PROSITE" id="PS51880">
    <property type="entry name" value="TGS"/>
    <property type="match status" value="1"/>
</dbReference>
<dbReference type="InterPro" id="IPR004095">
    <property type="entry name" value="TGS"/>
</dbReference>
<dbReference type="SUPFAM" id="SSF81271">
    <property type="entry name" value="TGS-like"/>
    <property type="match status" value="1"/>
</dbReference>
<feature type="region of interest" description="Disordered" evidence="7">
    <location>
        <begin position="577"/>
        <end position="597"/>
    </location>
</feature>
<dbReference type="Gene3D" id="1.10.3210.10">
    <property type="entry name" value="Hypothetical protein af1432"/>
    <property type="match status" value="1"/>
</dbReference>
<reference evidence="10 11" key="1">
    <citation type="submission" date="2019-08" db="EMBL/GenBank/DDBJ databases">
        <title>Microbe sample from Colwellia echini.</title>
        <authorList>
            <person name="Christiansen L."/>
            <person name="Pathiraja D."/>
            <person name="Schultz-Johansen M."/>
            <person name="Choi I.-G."/>
            <person name="Stougaard P."/>
        </authorList>
    </citation>
    <scope>NUCLEOTIDE SEQUENCE [LARGE SCALE GENOMIC DNA]</scope>
    <source>
        <strain evidence="10 11">A3</strain>
    </source>
</reference>
<dbReference type="NCBIfam" id="TIGR00691">
    <property type="entry name" value="spoT_relA"/>
    <property type="match status" value="1"/>
</dbReference>
<comment type="function">
    <text evidence="6">In eubacteria ppGpp (guanosine 3'-diphosphate 5'-diphosphate) is a mediator of the stringent response that coordinates a variety of cellular activities in response to changes in nutritional abundance.</text>
</comment>
<comment type="caution">
    <text evidence="10">The sequence shown here is derived from an EMBL/GenBank/DDBJ whole genome shotgun (WGS) entry which is preliminary data.</text>
</comment>
<sequence>MVSVRKSHKITEQSFEQWLSNLALSENKADALSAAWLKVSDCYQKEINAKDKSALLLKKSMEMVEILSGLNLDADSLVSAFIAPLIDNEIITISFVKEHFSKDILLLCKGVEQMAAIKALRQGGNQSSNQSSDQEPQNIDNVRRMLLAMVDDVRAVVIKLAERLCDLREKKKSDEETRVLAAKESANIYAPLANRLGIGQLKWELEDISFRYLHPQVYKKIAQLLDETRLEREEYMSNFVGHLSDELKELGINGEVYGRPKHIYSIWKKMQQKSLDFEELFDVRAVRVVVERVQDCYSALGVVHTQWQHIAKEFSDYVATPKSNGYQSIHTVVLGPNGKSVEVQIRTKQMDDDAELGVAAHWRYKEGNAQGKSNSFDDKIGWLRKILQWQDDVAESGEILDELRSQVFEDRIYVFTPGGDVIDLPMGSTPLDFAYYIHSNVGHCCIGAKVFGKIVPFTHKLHTGDQVEILTSKKPNPSRDWLNPNLSYIYSSRARAKVQHFFKLLDRDKYIVQGKELFDHEIVKYPLDNIDLLTAAKHFNMKTVDDLYAGIGTNNVRLQHVINYFTQLDSKFKPEPEIDPQSLVKQSSASKASTPDDNGITVSGVGNLLTHMAKCCQPVPGDTITGFITQGRGISVHREDCEQVHNLLNMHPERLVEVQWGNKHNQSYEASVQIICSDRQGLLRDISTIISNERMSIVGMESNTDHAKQTVIMNVKVEVESSELLKRVLEKLNQLDDVMKVRRL</sequence>
<evidence type="ECO:0000259" key="8">
    <source>
        <dbReference type="PROSITE" id="PS51671"/>
    </source>
</evidence>
<evidence type="ECO:0000313" key="11">
    <source>
        <dbReference type="Proteomes" id="UP000815846"/>
    </source>
</evidence>
<dbReference type="InterPro" id="IPR004811">
    <property type="entry name" value="RelA/Spo_fam"/>
</dbReference>
<dbReference type="Gene3D" id="3.30.460.10">
    <property type="entry name" value="Beta Polymerase, domain 2"/>
    <property type="match status" value="1"/>
</dbReference>
<dbReference type="RefSeq" id="WP_101343598.1">
    <property type="nucleotide sequence ID" value="NZ_PJAI02000014.1"/>
</dbReference>
<evidence type="ECO:0000256" key="2">
    <source>
        <dbReference type="ARBA" id="ARBA00025704"/>
    </source>
</evidence>
<dbReference type="PROSITE" id="PS51671">
    <property type="entry name" value="ACT"/>
    <property type="match status" value="1"/>
</dbReference>
<dbReference type="NCBIfam" id="NF008124">
    <property type="entry name" value="PRK10872.1"/>
    <property type="match status" value="1"/>
</dbReference>
<dbReference type="InterPro" id="IPR012676">
    <property type="entry name" value="TGS-like"/>
</dbReference>
<dbReference type="CDD" id="cd04876">
    <property type="entry name" value="ACT_RelA-SpoT"/>
    <property type="match status" value="1"/>
</dbReference>
<evidence type="ECO:0000256" key="6">
    <source>
        <dbReference type="RuleBase" id="RU003847"/>
    </source>
</evidence>
<feature type="domain" description="TGS" evidence="9">
    <location>
        <begin position="410"/>
        <end position="471"/>
    </location>
</feature>
<dbReference type="Proteomes" id="UP000815846">
    <property type="component" value="Unassembled WGS sequence"/>
</dbReference>
<dbReference type="InterPro" id="IPR045600">
    <property type="entry name" value="RelA/SpoT_AH_RIS"/>
</dbReference>
<keyword evidence="10" id="KW-0808">Transferase</keyword>
<dbReference type="SMART" id="SM00954">
    <property type="entry name" value="RelA_SpoT"/>
    <property type="match status" value="1"/>
</dbReference>
<dbReference type="Gene3D" id="3.30.70.260">
    <property type="match status" value="1"/>
</dbReference>
<dbReference type="CDD" id="cd01668">
    <property type="entry name" value="TGS_RSH"/>
    <property type="match status" value="1"/>
</dbReference>
<evidence type="ECO:0000313" key="10">
    <source>
        <dbReference type="EMBL" id="TYK65068.1"/>
    </source>
</evidence>
<dbReference type="SUPFAM" id="SSF81301">
    <property type="entry name" value="Nucleotidyltransferase"/>
    <property type="match status" value="1"/>
</dbReference>
<dbReference type="InterPro" id="IPR007685">
    <property type="entry name" value="RelA_SpoT"/>
</dbReference>
<dbReference type="CDD" id="cd05399">
    <property type="entry name" value="NT_Rel-Spo_like"/>
    <property type="match status" value="1"/>
</dbReference>
<dbReference type="EMBL" id="PJAI02000014">
    <property type="protein sequence ID" value="TYK65068.1"/>
    <property type="molecule type" value="Genomic_DNA"/>
</dbReference>
<dbReference type="InterPro" id="IPR045865">
    <property type="entry name" value="ACT-like_dom_sf"/>
</dbReference>
<evidence type="ECO:0000256" key="5">
    <source>
        <dbReference type="ARBA" id="ARBA00033308"/>
    </source>
</evidence>
<dbReference type="SUPFAM" id="SSF109604">
    <property type="entry name" value="HD-domain/PDEase-like"/>
    <property type="match status" value="1"/>
</dbReference>
<evidence type="ECO:0000256" key="4">
    <source>
        <dbReference type="ARBA" id="ARBA00032407"/>
    </source>
</evidence>
<accession>A0ABY3MV24</accession>
<name>A0ABY3MV24_9GAMM</name>
<dbReference type="Pfam" id="PF04607">
    <property type="entry name" value="RelA_SpoT"/>
    <property type="match status" value="1"/>
</dbReference>
<evidence type="ECO:0000256" key="1">
    <source>
        <dbReference type="ARBA" id="ARBA00019852"/>
    </source>
</evidence>
<protein>
    <recommendedName>
        <fullName evidence="1">GTP pyrophosphokinase</fullName>
    </recommendedName>
    <alternativeName>
        <fullName evidence="4">(p)ppGpp synthase</fullName>
    </alternativeName>
    <alternativeName>
        <fullName evidence="3">ATP:GTP 3'-pyrophosphotransferase</fullName>
    </alternativeName>
    <alternativeName>
        <fullName evidence="5">ppGpp synthase I</fullName>
    </alternativeName>
</protein>
<dbReference type="InterPro" id="IPR012675">
    <property type="entry name" value="Beta-grasp_dom_sf"/>
</dbReference>
<comment type="pathway">
    <text evidence="2">Purine metabolism.</text>
</comment>
<dbReference type="PANTHER" id="PTHR21262">
    <property type="entry name" value="GUANOSINE-3',5'-BIS DIPHOSPHATE 3'-PYROPHOSPHOHYDROLASE"/>
    <property type="match status" value="1"/>
</dbReference>
<gene>
    <name evidence="10" type="primary">relA</name>
    <name evidence="10" type="ORF">CWS31_012285</name>
</gene>
<dbReference type="Pfam" id="PF02824">
    <property type="entry name" value="TGS"/>
    <property type="match status" value="1"/>
</dbReference>
<dbReference type="GO" id="GO:0008728">
    <property type="term" value="F:GTP diphosphokinase activity"/>
    <property type="evidence" value="ECO:0007669"/>
    <property type="project" value="UniProtKB-EC"/>
</dbReference>
<dbReference type="SUPFAM" id="SSF55021">
    <property type="entry name" value="ACT-like"/>
    <property type="match status" value="1"/>
</dbReference>
<dbReference type="InterPro" id="IPR043519">
    <property type="entry name" value="NT_sf"/>
</dbReference>
<feature type="compositionally biased region" description="Polar residues" evidence="7">
    <location>
        <begin position="583"/>
        <end position="596"/>
    </location>
</feature>
<dbReference type="Pfam" id="PF13328">
    <property type="entry name" value="HD_4"/>
    <property type="match status" value="1"/>
</dbReference>
<keyword evidence="11" id="KW-1185">Reference proteome</keyword>
<evidence type="ECO:0000259" key="9">
    <source>
        <dbReference type="PROSITE" id="PS51880"/>
    </source>
</evidence>
<evidence type="ECO:0000256" key="3">
    <source>
        <dbReference type="ARBA" id="ARBA00029754"/>
    </source>
</evidence>
<dbReference type="InterPro" id="IPR002912">
    <property type="entry name" value="ACT_dom"/>
</dbReference>
<evidence type="ECO:0000256" key="7">
    <source>
        <dbReference type="SAM" id="MobiDB-lite"/>
    </source>
</evidence>
<dbReference type="Pfam" id="PF13291">
    <property type="entry name" value="ACT_4"/>
    <property type="match status" value="1"/>
</dbReference>
<dbReference type="Pfam" id="PF19296">
    <property type="entry name" value="RelA_AH_RIS"/>
    <property type="match status" value="1"/>
</dbReference>
<dbReference type="InterPro" id="IPR033655">
    <property type="entry name" value="TGS_RelA/SpoT"/>
</dbReference>
<dbReference type="Gene3D" id="3.10.20.30">
    <property type="match status" value="1"/>
</dbReference>
<proteinExistence type="inferred from homology"/>
<dbReference type="PANTHER" id="PTHR21262:SF31">
    <property type="entry name" value="GTP PYROPHOSPHOKINASE"/>
    <property type="match status" value="1"/>
</dbReference>